<gene>
    <name evidence="1" type="ORF">DES52_11642</name>
</gene>
<name>A0A318S0X8_9DEIO</name>
<keyword evidence="2" id="KW-1185">Reference proteome</keyword>
<accession>A0A318S0X8</accession>
<dbReference type="EMBL" id="QJSX01000016">
    <property type="protein sequence ID" value="PYE50975.1"/>
    <property type="molecule type" value="Genomic_DNA"/>
</dbReference>
<reference evidence="1 2" key="1">
    <citation type="submission" date="2018-06" db="EMBL/GenBank/DDBJ databases">
        <title>Genomic Encyclopedia of Type Strains, Phase IV (KMG-IV): sequencing the most valuable type-strain genomes for metagenomic binning, comparative biology and taxonomic classification.</title>
        <authorList>
            <person name="Goeker M."/>
        </authorList>
    </citation>
    <scope>NUCLEOTIDE SEQUENCE [LARGE SCALE GENOMIC DNA]</scope>
    <source>
        <strain evidence="1 2">DSM 18048</strain>
    </source>
</reference>
<evidence type="ECO:0000313" key="1">
    <source>
        <dbReference type="EMBL" id="PYE50975.1"/>
    </source>
</evidence>
<protein>
    <submittedName>
        <fullName evidence="1">Uncharacterized protein</fullName>
    </submittedName>
</protein>
<dbReference type="Proteomes" id="UP000248326">
    <property type="component" value="Unassembled WGS sequence"/>
</dbReference>
<sequence>MRTDDQRERLASLRARKCRVEAVFVRGDKAYGIPPHLRLSLTAARVLIFVQYEPHDVRAAFDALYDDSW</sequence>
<evidence type="ECO:0000313" key="2">
    <source>
        <dbReference type="Proteomes" id="UP000248326"/>
    </source>
</evidence>
<organism evidence="1 2">
    <name type="scientific">Deinococcus yavapaiensis KR-236</name>
    <dbReference type="NCBI Taxonomy" id="694435"/>
    <lineage>
        <taxon>Bacteria</taxon>
        <taxon>Thermotogati</taxon>
        <taxon>Deinococcota</taxon>
        <taxon>Deinococci</taxon>
        <taxon>Deinococcales</taxon>
        <taxon>Deinococcaceae</taxon>
        <taxon>Deinococcus</taxon>
    </lineage>
</organism>
<proteinExistence type="predicted"/>
<comment type="caution">
    <text evidence="1">The sequence shown here is derived from an EMBL/GenBank/DDBJ whole genome shotgun (WGS) entry which is preliminary data.</text>
</comment>
<dbReference type="RefSeq" id="WP_110888163.1">
    <property type="nucleotide sequence ID" value="NZ_QJSX01000016.1"/>
</dbReference>
<dbReference type="AlphaFoldDB" id="A0A318S0X8"/>